<proteinExistence type="predicted"/>
<dbReference type="SUPFAM" id="SSF53474">
    <property type="entry name" value="alpha/beta-Hydrolases"/>
    <property type="match status" value="1"/>
</dbReference>
<accession>A0A3M8C2S5</accession>
<dbReference type="EMBL" id="RHHR01000036">
    <property type="protein sequence ID" value="RNB69941.1"/>
    <property type="molecule type" value="Genomic_DNA"/>
</dbReference>
<dbReference type="Gene3D" id="3.40.50.1820">
    <property type="entry name" value="alpha/beta hydrolase"/>
    <property type="match status" value="1"/>
</dbReference>
<dbReference type="GO" id="GO:0016787">
    <property type="term" value="F:hydrolase activity"/>
    <property type="evidence" value="ECO:0007669"/>
    <property type="project" value="UniProtKB-KW"/>
</dbReference>
<keyword evidence="3" id="KW-1185">Reference proteome</keyword>
<dbReference type="OrthoDB" id="9112061at2"/>
<comment type="caution">
    <text evidence="2">The sequence shown here is derived from an EMBL/GenBank/DDBJ whole genome shotgun (WGS) entry which is preliminary data.</text>
</comment>
<dbReference type="PANTHER" id="PTHR37017">
    <property type="entry name" value="AB HYDROLASE-1 DOMAIN-CONTAINING PROTEIN-RELATED"/>
    <property type="match status" value="1"/>
</dbReference>
<evidence type="ECO:0000313" key="3">
    <source>
        <dbReference type="Proteomes" id="UP000282028"/>
    </source>
</evidence>
<feature type="domain" description="AB hydrolase-1" evidence="1">
    <location>
        <begin position="11"/>
        <end position="230"/>
    </location>
</feature>
<name>A0A3M8C2S5_9BACL</name>
<organism evidence="2 3">
    <name type="scientific">Brevibacillus invocatus</name>
    <dbReference type="NCBI Taxonomy" id="173959"/>
    <lineage>
        <taxon>Bacteria</taxon>
        <taxon>Bacillati</taxon>
        <taxon>Bacillota</taxon>
        <taxon>Bacilli</taxon>
        <taxon>Bacillales</taxon>
        <taxon>Paenibacillaceae</taxon>
        <taxon>Brevibacillus</taxon>
    </lineage>
</organism>
<dbReference type="InterPro" id="IPR029058">
    <property type="entry name" value="AB_hydrolase_fold"/>
</dbReference>
<reference evidence="2 3" key="1">
    <citation type="submission" date="2018-10" db="EMBL/GenBank/DDBJ databases">
        <title>Phylogenomics of Brevibacillus.</title>
        <authorList>
            <person name="Dunlap C."/>
        </authorList>
    </citation>
    <scope>NUCLEOTIDE SEQUENCE [LARGE SCALE GENOMIC DNA]</scope>
    <source>
        <strain evidence="2 3">JCM 12215</strain>
    </source>
</reference>
<keyword evidence="2" id="KW-0378">Hydrolase</keyword>
<gene>
    <name evidence="2" type="ORF">EDM52_18385</name>
</gene>
<dbReference type="AlphaFoldDB" id="A0A3M8C2S5"/>
<dbReference type="InterPro" id="IPR000073">
    <property type="entry name" value="AB_hydrolase_1"/>
</dbReference>
<dbReference type="Pfam" id="PF12697">
    <property type="entry name" value="Abhydrolase_6"/>
    <property type="match status" value="1"/>
</dbReference>
<dbReference type="RefSeq" id="WP_122910412.1">
    <property type="nucleotide sequence ID" value="NZ_CBCSBE010000013.1"/>
</dbReference>
<dbReference type="Proteomes" id="UP000282028">
    <property type="component" value="Unassembled WGS sequence"/>
</dbReference>
<dbReference type="PANTHER" id="PTHR37017:SF11">
    <property type="entry name" value="ESTERASE_LIPASE_THIOESTERASE DOMAIN-CONTAINING PROTEIN"/>
    <property type="match status" value="1"/>
</dbReference>
<sequence length="252" mass="27549">MEMSGQEKIGVVFIHGAGLRGSVWKEVVDGWEHPVLLVDLPMRDGDDVTRKGLTADDYVSCIQQQIEAWGVTTFILVAHSLAGALALQVAQAYAGRMVGMVAIGAAIPQRGGSFLSTLPLIKRMIFSLVLRKLGTRPPESVIRAGICNDLTAEQTAEVVRGFVPESIRVYTDGIDAPLPQVPRYYVRLGQDKEFSLALQDKMIRHFAPDQVVHLNSGHLPMLSNPAELRDVLMGLLLANPRSGNQQKITKIC</sequence>
<dbReference type="InterPro" id="IPR052897">
    <property type="entry name" value="Sec-Metab_Biosynth_Hydrolase"/>
</dbReference>
<protein>
    <submittedName>
        <fullName evidence="2">Alpha/beta hydrolase</fullName>
    </submittedName>
</protein>
<evidence type="ECO:0000313" key="2">
    <source>
        <dbReference type="EMBL" id="RNB69941.1"/>
    </source>
</evidence>
<evidence type="ECO:0000259" key="1">
    <source>
        <dbReference type="Pfam" id="PF12697"/>
    </source>
</evidence>